<dbReference type="EMBL" id="MU857695">
    <property type="protein sequence ID" value="KAK4245623.1"/>
    <property type="molecule type" value="Genomic_DNA"/>
</dbReference>
<reference evidence="9" key="2">
    <citation type="submission" date="2023-05" db="EMBL/GenBank/DDBJ databases">
        <authorList>
            <consortium name="Lawrence Berkeley National Laboratory"/>
            <person name="Steindorff A."/>
            <person name="Hensen N."/>
            <person name="Bonometti L."/>
            <person name="Westerberg I."/>
            <person name="Brannstrom I.O."/>
            <person name="Guillou S."/>
            <person name="Cros-Aarteil S."/>
            <person name="Calhoun S."/>
            <person name="Haridas S."/>
            <person name="Kuo A."/>
            <person name="Mondo S."/>
            <person name="Pangilinan J."/>
            <person name="Riley R."/>
            <person name="Labutti K."/>
            <person name="Andreopoulos B."/>
            <person name="Lipzen A."/>
            <person name="Chen C."/>
            <person name="Yanf M."/>
            <person name="Daum C."/>
            <person name="Ng V."/>
            <person name="Clum A."/>
            <person name="Ohm R."/>
            <person name="Martin F."/>
            <person name="Silar P."/>
            <person name="Natvig D."/>
            <person name="Lalanne C."/>
            <person name="Gautier V."/>
            <person name="Ament-Velasquez S.L."/>
            <person name="Kruys A."/>
            <person name="Hutchinson M.I."/>
            <person name="Powell A.J."/>
            <person name="Barry K."/>
            <person name="Miller A.N."/>
            <person name="Grigoriev I.V."/>
            <person name="Debuchy R."/>
            <person name="Gladieux P."/>
            <person name="Thoren M.H."/>
            <person name="Johannesson H."/>
        </authorList>
    </citation>
    <scope>NUCLEOTIDE SEQUENCE</scope>
    <source>
        <strain evidence="9">CBS 359.72</strain>
    </source>
</reference>
<evidence type="ECO:0000256" key="2">
    <source>
        <dbReference type="ARBA" id="ARBA00004629"/>
    </source>
</evidence>
<dbReference type="GO" id="GO:0007059">
    <property type="term" value="P:chromosome segregation"/>
    <property type="evidence" value="ECO:0007669"/>
    <property type="project" value="TreeGrafter"/>
</dbReference>
<evidence type="ECO:0000256" key="7">
    <source>
        <dbReference type="ARBA" id="ARBA00025735"/>
    </source>
</evidence>
<protein>
    <submittedName>
        <fullName evidence="9">Centromere protein H (CENP-H)-domain-containing protein</fullName>
    </submittedName>
</protein>
<comment type="caution">
    <text evidence="9">The sequence shown here is derived from an EMBL/GenBank/DDBJ whole genome shotgun (WGS) entry which is preliminary data.</text>
</comment>
<dbReference type="PANTHER" id="PTHR48122:SF1">
    <property type="entry name" value="CENTROMERE PROTEIN H"/>
    <property type="match status" value="1"/>
</dbReference>
<gene>
    <name evidence="9" type="ORF">C7999DRAFT_16175</name>
</gene>
<keyword evidence="3" id="KW-0158">Chromosome</keyword>
<dbReference type="PANTHER" id="PTHR48122">
    <property type="entry name" value="CENTROMERE PROTEIN H"/>
    <property type="match status" value="1"/>
</dbReference>
<keyword evidence="6" id="KW-0137">Centromere</keyword>
<dbReference type="Pfam" id="PF05837">
    <property type="entry name" value="CENP-H"/>
    <property type="match status" value="1"/>
</dbReference>
<evidence type="ECO:0000256" key="5">
    <source>
        <dbReference type="ARBA" id="ARBA00023242"/>
    </source>
</evidence>
<evidence type="ECO:0000313" key="10">
    <source>
        <dbReference type="Proteomes" id="UP001303647"/>
    </source>
</evidence>
<dbReference type="Proteomes" id="UP001303647">
    <property type="component" value="Unassembled WGS sequence"/>
</dbReference>
<keyword evidence="5" id="KW-0539">Nucleus</keyword>
<reference evidence="9" key="1">
    <citation type="journal article" date="2023" name="Mol. Phylogenet. Evol.">
        <title>Genome-scale phylogeny and comparative genomics of the fungal order Sordariales.</title>
        <authorList>
            <person name="Hensen N."/>
            <person name="Bonometti L."/>
            <person name="Westerberg I."/>
            <person name="Brannstrom I.O."/>
            <person name="Guillou S."/>
            <person name="Cros-Aarteil S."/>
            <person name="Calhoun S."/>
            <person name="Haridas S."/>
            <person name="Kuo A."/>
            <person name="Mondo S."/>
            <person name="Pangilinan J."/>
            <person name="Riley R."/>
            <person name="LaButti K."/>
            <person name="Andreopoulos B."/>
            <person name="Lipzen A."/>
            <person name="Chen C."/>
            <person name="Yan M."/>
            <person name="Daum C."/>
            <person name="Ng V."/>
            <person name="Clum A."/>
            <person name="Steindorff A."/>
            <person name="Ohm R.A."/>
            <person name="Martin F."/>
            <person name="Silar P."/>
            <person name="Natvig D.O."/>
            <person name="Lalanne C."/>
            <person name="Gautier V."/>
            <person name="Ament-Velasquez S.L."/>
            <person name="Kruys A."/>
            <person name="Hutchinson M.I."/>
            <person name="Powell A.J."/>
            <person name="Barry K."/>
            <person name="Miller A.N."/>
            <person name="Grigoriev I.V."/>
            <person name="Debuchy R."/>
            <person name="Gladieux P."/>
            <person name="Hiltunen Thoren M."/>
            <person name="Johannesson H."/>
        </authorList>
    </citation>
    <scope>NUCLEOTIDE SEQUENCE</scope>
    <source>
        <strain evidence="9">CBS 359.72</strain>
    </source>
</reference>
<dbReference type="InterPro" id="IPR008426">
    <property type="entry name" value="CENP-H_C"/>
</dbReference>
<evidence type="ECO:0000259" key="8">
    <source>
        <dbReference type="Pfam" id="PF05837"/>
    </source>
</evidence>
<evidence type="ECO:0000256" key="6">
    <source>
        <dbReference type="ARBA" id="ARBA00023328"/>
    </source>
</evidence>
<name>A0AAN7CNX5_9PEZI</name>
<dbReference type="AlphaFoldDB" id="A0AAN7CNX5"/>
<evidence type="ECO:0000256" key="3">
    <source>
        <dbReference type="ARBA" id="ARBA00022454"/>
    </source>
</evidence>
<proteinExistence type="inferred from homology"/>
<dbReference type="GO" id="GO:0051382">
    <property type="term" value="P:kinetochore assembly"/>
    <property type="evidence" value="ECO:0007669"/>
    <property type="project" value="InterPro"/>
</dbReference>
<dbReference type="GO" id="GO:0000776">
    <property type="term" value="C:kinetochore"/>
    <property type="evidence" value="ECO:0007669"/>
    <property type="project" value="UniProtKB-KW"/>
</dbReference>
<keyword evidence="4" id="KW-0995">Kinetochore</keyword>
<dbReference type="GO" id="GO:0043515">
    <property type="term" value="F:kinetochore binding"/>
    <property type="evidence" value="ECO:0007669"/>
    <property type="project" value="TreeGrafter"/>
</dbReference>
<evidence type="ECO:0000313" key="9">
    <source>
        <dbReference type="EMBL" id="KAK4245623.1"/>
    </source>
</evidence>
<comment type="similarity">
    <text evidence="7">Belongs to the CENP-H/MCM16 family.</text>
</comment>
<dbReference type="GO" id="GO:0007052">
    <property type="term" value="P:mitotic spindle organization"/>
    <property type="evidence" value="ECO:0007669"/>
    <property type="project" value="TreeGrafter"/>
</dbReference>
<keyword evidence="10" id="KW-1185">Reference proteome</keyword>
<accession>A0AAN7CNX5</accession>
<evidence type="ECO:0000256" key="1">
    <source>
        <dbReference type="ARBA" id="ARBA00004123"/>
    </source>
</evidence>
<comment type="subcellular location">
    <subcellularLocation>
        <location evidence="2">Chromosome</location>
        <location evidence="2">Centromere</location>
        <location evidence="2">Kinetochore</location>
    </subcellularLocation>
    <subcellularLocation>
        <location evidence="1">Nucleus</location>
    </subcellularLocation>
</comment>
<dbReference type="InterPro" id="IPR040034">
    <property type="entry name" value="CENP-H"/>
</dbReference>
<evidence type="ECO:0000256" key="4">
    <source>
        <dbReference type="ARBA" id="ARBA00022838"/>
    </source>
</evidence>
<sequence length="225" mass="24396">MASQATSASSLAFTEIEASVLALYDQLQQLQLELALLQSQHSHRASGVGGPVTGHELSESQTRFLEAKATLALCNSIVEGVVAVQPTLNAVHQAREASRVERDLLSIIEQRDISAINAANICSQMQTARGHLAELEIEGLKVSHRNTELAAEALQLAGKNHEQSTENVKSERFRSDIATSEEQAKASRHRWRIIKGATSAIVAGSGIDWVRDGRLRDLVLDASDQ</sequence>
<dbReference type="GO" id="GO:0005634">
    <property type="term" value="C:nucleus"/>
    <property type="evidence" value="ECO:0007669"/>
    <property type="project" value="UniProtKB-SubCell"/>
</dbReference>
<feature type="domain" description="Centromere protein H C-terminal" evidence="8">
    <location>
        <begin position="19"/>
        <end position="222"/>
    </location>
</feature>
<organism evidence="9 10">
    <name type="scientific">Corynascus novoguineensis</name>
    <dbReference type="NCBI Taxonomy" id="1126955"/>
    <lineage>
        <taxon>Eukaryota</taxon>
        <taxon>Fungi</taxon>
        <taxon>Dikarya</taxon>
        <taxon>Ascomycota</taxon>
        <taxon>Pezizomycotina</taxon>
        <taxon>Sordariomycetes</taxon>
        <taxon>Sordariomycetidae</taxon>
        <taxon>Sordariales</taxon>
        <taxon>Chaetomiaceae</taxon>
        <taxon>Corynascus</taxon>
    </lineage>
</organism>